<organism evidence="1 2">
    <name type="scientific">Trichomalopsis sarcophagae</name>
    <dbReference type="NCBI Taxonomy" id="543379"/>
    <lineage>
        <taxon>Eukaryota</taxon>
        <taxon>Metazoa</taxon>
        <taxon>Ecdysozoa</taxon>
        <taxon>Arthropoda</taxon>
        <taxon>Hexapoda</taxon>
        <taxon>Insecta</taxon>
        <taxon>Pterygota</taxon>
        <taxon>Neoptera</taxon>
        <taxon>Endopterygota</taxon>
        <taxon>Hymenoptera</taxon>
        <taxon>Apocrita</taxon>
        <taxon>Proctotrupomorpha</taxon>
        <taxon>Chalcidoidea</taxon>
        <taxon>Pteromalidae</taxon>
        <taxon>Pteromalinae</taxon>
        <taxon>Trichomalopsis</taxon>
    </lineage>
</organism>
<evidence type="ECO:0000313" key="2">
    <source>
        <dbReference type="Proteomes" id="UP000215335"/>
    </source>
</evidence>
<dbReference type="EMBL" id="NNAY01004174">
    <property type="protein sequence ID" value="OXU18238.1"/>
    <property type="molecule type" value="Genomic_DNA"/>
</dbReference>
<gene>
    <name evidence="1" type="ORF">TSAR_016193</name>
</gene>
<accession>A0A232EIU9</accession>
<name>A0A232EIU9_9HYME</name>
<sequence>MIFTPRHQKPRSTPPRPCHRLPWQASYCYSSGTQSMHWQPLNSKYRNILLYFLEKAIPICI</sequence>
<reference evidence="1 2" key="1">
    <citation type="journal article" date="2017" name="Curr. Biol.">
        <title>The Evolution of Venom by Co-option of Single-Copy Genes.</title>
        <authorList>
            <person name="Martinson E.O."/>
            <person name="Mrinalini"/>
            <person name="Kelkar Y.D."/>
            <person name="Chang C.H."/>
            <person name="Werren J.H."/>
        </authorList>
    </citation>
    <scope>NUCLEOTIDE SEQUENCE [LARGE SCALE GENOMIC DNA]</scope>
    <source>
        <strain evidence="1 2">Alberta</strain>
        <tissue evidence="1">Whole body</tissue>
    </source>
</reference>
<dbReference type="AlphaFoldDB" id="A0A232EIU9"/>
<protein>
    <submittedName>
        <fullName evidence="1">Uncharacterized protein</fullName>
    </submittedName>
</protein>
<keyword evidence="2" id="KW-1185">Reference proteome</keyword>
<comment type="caution">
    <text evidence="1">The sequence shown here is derived from an EMBL/GenBank/DDBJ whole genome shotgun (WGS) entry which is preliminary data.</text>
</comment>
<dbReference type="Proteomes" id="UP000215335">
    <property type="component" value="Unassembled WGS sequence"/>
</dbReference>
<evidence type="ECO:0000313" key="1">
    <source>
        <dbReference type="EMBL" id="OXU18238.1"/>
    </source>
</evidence>
<proteinExistence type="predicted"/>